<protein>
    <recommendedName>
        <fullName evidence="3">Sulfotransferase family protein</fullName>
    </recommendedName>
</protein>
<gene>
    <name evidence="1" type="ORF">M2319_002986</name>
</gene>
<organism evidence="1 2">
    <name type="scientific">Rhodobium gokarnense</name>
    <dbReference type="NCBI Taxonomy" id="364296"/>
    <lineage>
        <taxon>Bacteria</taxon>
        <taxon>Pseudomonadati</taxon>
        <taxon>Pseudomonadota</taxon>
        <taxon>Alphaproteobacteria</taxon>
        <taxon>Hyphomicrobiales</taxon>
        <taxon>Rhodobiaceae</taxon>
        <taxon>Rhodobium</taxon>
    </lineage>
</organism>
<reference evidence="2" key="1">
    <citation type="submission" date="2023-07" db="EMBL/GenBank/DDBJ databases">
        <title>Genome sequencing of Purple Non-Sulfur Bacteria from various extreme environments.</title>
        <authorList>
            <person name="Mayer M."/>
        </authorList>
    </citation>
    <scope>NUCLEOTIDE SEQUENCE [LARGE SCALE GENOMIC DNA]</scope>
    <source>
        <strain evidence="2">DSM 17935</strain>
    </source>
</reference>
<dbReference type="SUPFAM" id="SSF52540">
    <property type="entry name" value="P-loop containing nucleoside triphosphate hydrolases"/>
    <property type="match status" value="1"/>
</dbReference>
<dbReference type="EMBL" id="JAOQNS010000008">
    <property type="protein sequence ID" value="MCW2308640.1"/>
    <property type="molecule type" value="Genomic_DNA"/>
</dbReference>
<sequence>MSTTYVHIGVPKTGSTAIQHFATENRQRLRDRGLLYPAAALRGFGHHDFAFLLDGGYPDWAKPQDQPLDDLAGALRSECEGFDGDILLSSEDFYLFPQPEKLSEFLTETGLATGRAVRIVVYLRRQDDLMVSWYNQIVKAQGFSGTFSDALEAHRWLGDYRGQLARWANVFGAGNMLVRRYPSPGGDGHGLMADFWGLTCPDIAAEAERAAGQPTNVSLNRDLLEIQRIINRLPLEIVEKRRFHHELMKLTMQMDGFFCDAPVASGSDLDRLLAGFDDGNDEVSRTYLEGEPLFAKPLRSAEPDEHYEGVALEKAVAALAWMLLGK</sequence>
<proteinExistence type="predicted"/>
<evidence type="ECO:0008006" key="3">
    <source>
        <dbReference type="Google" id="ProtNLM"/>
    </source>
</evidence>
<name>A0ABT3HE03_9HYPH</name>
<evidence type="ECO:0000313" key="2">
    <source>
        <dbReference type="Proteomes" id="UP001209755"/>
    </source>
</evidence>
<keyword evidence="2" id="KW-1185">Reference proteome</keyword>
<accession>A0ABT3HE03</accession>
<dbReference type="Proteomes" id="UP001209755">
    <property type="component" value="Unassembled WGS sequence"/>
</dbReference>
<dbReference type="RefSeq" id="WP_264602252.1">
    <property type="nucleotide sequence ID" value="NZ_JAOQNS010000008.1"/>
</dbReference>
<evidence type="ECO:0000313" key="1">
    <source>
        <dbReference type="EMBL" id="MCW2308640.1"/>
    </source>
</evidence>
<comment type="caution">
    <text evidence="1">The sequence shown here is derived from an EMBL/GenBank/DDBJ whole genome shotgun (WGS) entry which is preliminary data.</text>
</comment>
<dbReference type="InterPro" id="IPR027417">
    <property type="entry name" value="P-loop_NTPase"/>
</dbReference>
<dbReference type="Gene3D" id="3.40.50.300">
    <property type="entry name" value="P-loop containing nucleotide triphosphate hydrolases"/>
    <property type="match status" value="1"/>
</dbReference>